<comment type="caution">
    <text evidence="5">The sequence shown here is derived from an EMBL/GenBank/DDBJ whole genome shotgun (WGS) entry which is preliminary data.</text>
</comment>
<dbReference type="GO" id="GO:0006152">
    <property type="term" value="P:purine nucleoside catabolic process"/>
    <property type="evidence" value="ECO:0007669"/>
    <property type="project" value="TreeGrafter"/>
</dbReference>
<keyword evidence="2 5" id="KW-0378">Hydrolase</keyword>
<feature type="domain" description="Inosine/uridine-preferring nucleoside hydrolase" evidence="4">
    <location>
        <begin position="115"/>
        <end position="421"/>
    </location>
</feature>
<evidence type="ECO:0000256" key="3">
    <source>
        <dbReference type="ARBA" id="ARBA00023295"/>
    </source>
</evidence>
<dbReference type="InterPro" id="IPR001910">
    <property type="entry name" value="Inosine/uridine_hydrolase_dom"/>
</dbReference>
<dbReference type="PANTHER" id="PTHR12304">
    <property type="entry name" value="INOSINE-URIDINE PREFERRING NUCLEOSIDE HYDROLASE"/>
    <property type="match status" value="1"/>
</dbReference>
<protein>
    <submittedName>
        <fullName evidence="5">Nucleoside hydrolase</fullName>
    </submittedName>
</protein>
<comment type="similarity">
    <text evidence="1">Belongs to the IUNH family.</text>
</comment>
<evidence type="ECO:0000259" key="4">
    <source>
        <dbReference type="Pfam" id="PF01156"/>
    </source>
</evidence>
<proteinExistence type="inferred from homology"/>
<dbReference type="EMBL" id="QZBD01000242">
    <property type="protein sequence ID" value="THY23346.1"/>
    <property type="molecule type" value="Genomic_DNA"/>
</dbReference>
<sequence length="437" mass="48456">MGRPSRWPCDRALAQELPTCQKSNLDIVNDKHTPRFRVFQSCKCFYKNDQQARGKQSLIPQVLHLFRSFSSKMSPSFSKLFVATSLVAASFAGAAPLDQLEERSAKNHTIVKPKVIMDNDWGTAGFIPYLMALDAGWDVLGLVSDTANSWALQCGLHALATLEVGNLSCIPVHKGADYPLLNTPELFQTWEMVHGKLAWEGSFAPENLTYEALGNDPTSGDPTRVSKAALYEGYPNTTFASKDAAWFMIQQVRKYPGQVSIYSAGSLTNIALAIRMDPDFAKNAKELVIMGGYIDDNLLQVTGSVMQADWSSDVTIAGNVANQVSVTQEYLDDIYKVKNPYSSLMHKYYGTIFPLWDETAAAIMLDPTIVKNITSFYLDVDTAPSSPNYGNIHAYQEALKPTAQNLQKVNMVVSIDGNRLKKWVKRAVQYPKSCSDF</sequence>
<dbReference type="Proteomes" id="UP000306584">
    <property type="component" value="Unassembled WGS sequence"/>
</dbReference>
<dbReference type="InterPro" id="IPR036452">
    <property type="entry name" value="Ribo_hydro-like"/>
</dbReference>
<name>A0A4S9L2S4_AURPU</name>
<dbReference type="GO" id="GO:0008477">
    <property type="term" value="F:purine nucleosidase activity"/>
    <property type="evidence" value="ECO:0007669"/>
    <property type="project" value="TreeGrafter"/>
</dbReference>
<gene>
    <name evidence="5" type="ORF">D6D01_05991</name>
</gene>
<dbReference type="AlphaFoldDB" id="A0A4S9L2S4"/>
<evidence type="ECO:0000256" key="1">
    <source>
        <dbReference type="ARBA" id="ARBA00009176"/>
    </source>
</evidence>
<keyword evidence="3" id="KW-0326">Glycosidase</keyword>
<dbReference type="Pfam" id="PF01156">
    <property type="entry name" value="IU_nuc_hydro"/>
    <property type="match status" value="1"/>
</dbReference>
<dbReference type="InterPro" id="IPR023186">
    <property type="entry name" value="IUNH"/>
</dbReference>
<dbReference type="Gene3D" id="3.90.245.10">
    <property type="entry name" value="Ribonucleoside hydrolase-like"/>
    <property type="match status" value="1"/>
</dbReference>
<evidence type="ECO:0000313" key="6">
    <source>
        <dbReference type="Proteomes" id="UP000306584"/>
    </source>
</evidence>
<dbReference type="GO" id="GO:0005829">
    <property type="term" value="C:cytosol"/>
    <property type="evidence" value="ECO:0007669"/>
    <property type="project" value="TreeGrafter"/>
</dbReference>
<dbReference type="SUPFAM" id="SSF53590">
    <property type="entry name" value="Nucleoside hydrolase"/>
    <property type="match status" value="1"/>
</dbReference>
<dbReference type="PANTHER" id="PTHR12304:SF25">
    <property type="entry name" value="INOSINE_URIDINE-PREFERRING NUCLEOSIDE HYDROLASE DOMAIN-CONTAINING PROTEIN"/>
    <property type="match status" value="1"/>
</dbReference>
<accession>A0A4S9L2S4</accession>
<organism evidence="5 6">
    <name type="scientific">Aureobasidium pullulans</name>
    <name type="common">Black yeast</name>
    <name type="synonym">Pullularia pullulans</name>
    <dbReference type="NCBI Taxonomy" id="5580"/>
    <lineage>
        <taxon>Eukaryota</taxon>
        <taxon>Fungi</taxon>
        <taxon>Dikarya</taxon>
        <taxon>Ascomycota</taxon>
        <taxon>Pezizomycotina</taxon>
        <taxon>Dothideomycetes</taxon>
        <taxon>Dothideomycetidae</taxon>
        <taxon>Dothideales</taxon>
        <taxon>Saccotheciaceae</taxon>
        <taxon>Aureobasidium</taxon>
    </lineage>
</organism>
<evidence type="ECO:0000256" key="2">
    <source>
        <dbReference type="ARBA" id="ARBA00022801"/>
    </source>
</evidence>
<reference evidence="5 6" key="1">
    <citation type="submission" date="2018-10" db="EMBL/GenBank/DDBJ databases">
        <title>Fifty Aureobasidium pullulans genomes reveal a recombining polyextremotolerant generalist.</title>
        <authorList>
            <person name="Gostincar C."/>
            <person name="Turk M."/>
            <person name="Zajc J."/>
            <person name="Gunde-Cimerman N."/>
        </authorList>
    </citation>
    <scope>NUCLEOTIDE SEQUENCE [LARGE SCALE GENOMIC DNA]</scope>
    <source>
        <strain evidence="5 6">EXF-6604</strain>
    </source>
</reference>
<evidence type="ECO:0000313" key="5">
    <source>
        <dbReference type="EMBL" id="THY23346.1"/>
    </source>
</evidence>